<dbReference type="OrthoDB" id="413885at2759"/>
<protein>
    <submittedName>
        <fullName evidence="3">Iron reductase domain protein</fullName>
    </submittedName>
</protein>
<dbReference type="Gene3D" id="2.60.40.1210">
    <property type="entry name" value="Cellobiose dehydrogenase, cytochrome domain"/>
    <property type="match status" value="1"/>
</dbReference>
<name>A0A2J6RHS4_HYAVF</name>
<evidence type="ECO:0000313" key="4">
    <source>
        <dbReference type="Proteomes" id="UP000235786"/>
    </source>
</evidence>
<keyword evidence="4" id="KW-1185">Reference proteome</keyword>
<dbReference type="PANTHER" id="PTHR47190:SF4">
    <property type="entry name" value="DEHYDROGENASE, PUTATIVE-RELATED"/>
    <property type="match status" value="1"/>
</dbReference>
<keyword evidence="1" id="KW-0732">Signal</keyword>
<evidence type="ECO:0000256" key="1">
    <source>
        <dbReference type="SAM" id="SignalP"/>
    </source>
</evidence>
<accession>A0A2J6RHS4</accession>
<reference evidence="3 4" key="1">
    <citation type="submission" date="2016-04" db="EMBL/GenBank/DDBJ databases">
        <title>A degradative enzymes factory behind the ericoid mycorrhizal symbiosis.</title>
        <authorList>
            <consortium name="DOE Joint Genome Institute"/>
            <person name="Martino E."/>
            <person name="Morin E."/>
            <person name="Grelet G."/>
            <person name="Kuo A."/>
            <person name="Kohler A."/>
            <person name="Daghino S."/>
            <person name="Barry K."/>
            <person name="Choi C."/>
            <person name="Cichocki N."/>
            <person name="Clum A."/>
            <person name="Copeland A."/>
            <person name="Hainaut M."/>
            <person name="Haridas S."/>
            <person name="Labutti K."/>
            <person name="Lindquist E."/>
            <person name="Lipzen A."/>
            <person name="Khouja H.-R."/>
            <person name="Murat C."/>
            <person name="Ohm R."/>
            <person name="Olson A."/>
            <person name="Spatafora J."/>
            <person name="Veneault-Fourrey C."/>
            <person name="Henrissat B."/>
            <person name="Grigoriev I."/>
            <person name="Martin F."/>
            <person name="Perotto S."/>
        </authorList>
    </citation>
    <scope>NUCLEOTIDE SEQUENCE [LARGE SCALE GENOMIC DNA]</scope>
    <source>
        <strain evidence="3 4">F</strain>
    </source>
</reference>
<feature type="chain" id="PRO_5014362462" evidence="1">
    <location>
        <begin position="19"/>
        <end position="213"/>
    </location>
</feature>
<dbReference type="InterPro" id="IPR053208">
    <property type="entry name" value="GMC_Oxidoreductase_CD"/>
</dbReference>
<gene>
    <name evidence="3" type="ORF">L207DRAFT_584977</name>
</gene>
<dbReference type="Proteomes" id="UP000235786">
    <property type="component" value="Unassembled WGS sequence"/>
</dbReference>
<dbReference type="CDD" id="cd09630">
    <property type="entry name" value="CDH_like_cytochrome"/>
    <property type="match status" value="1"/>
</dbReference>
<dbReference type="SUPFAM" id="SSF49344">
    <property type="entry name" value="CBD9-like"/>
    <property type="match status" value="1"/>
</dbReference>
<dbReference type="EMBL" id="KZ613948">
    <property type="protein sequence ID" value="PMD38062.1"/>
    <property type="molecule type" value="Genomic_DNA"/>
</dbReference>
<proteinExistence type="predicted"/>
<feature type="domain" description="Cellobiose dehydrogenase-like cytochrome" evidence="2">
    <location>
        <begin position="26"/>
        <end position="198"/>
    </location>
</feature>
<dbReference type="Pfam" id="PF16010">
    <property type="entry name" value="CDH-cyt"/>
    <property type="match status" value="1"/>
</dbReference>
<dbReference type="PANTHER" id="PTHR47190">
    <property type="entry name" value="DEHYDROGENASE, PUTATIVE-RELATED"/>
    <property type="match status" value="1"/>
</dbReference>
<dbReference type="AlphaFoldDB" id="A0A2J6RHS4"/>
<evidence type="ECO:0000259" key="2">
    <source>
        <dbReference type="Pfam" id="PF16010"/>
    </source>
</evidence>
<sequence>MKLTLLSSVLALSSTSLAATSTGIIVEPKTNISFSSFSDSASGYTFGIALPTTPGTDFIGYLAGKGVGWSGVSLGGPMTNKLLVVAWPNSKATSIVGSFREVAKYGPPPEVTGTFTQTAIPAGTYTDGKTWSYVFLCSKCIASDGTTFAATDATGALGWAVNAAAPATPDKSSSSLSKHTSQGKISLDLKAAQSANYATWAALATKSSRIVRK</sequence>
<evidence type="ECO:0000313" key="3">
    <source>
        <dbReference type="EMBL" id="PMD38062.1"/>
    </source>
</evidence>
<organism evidence="3 4">
    <name type="scientific">Hyaloscypha variabilis (strain UAMH 11265 / GT02V1 / F)</name>
    <name type="common">Meliniomyces variabilis</name>
    <dbReference type="NCBI Taxonomy" id="1149755"/>
    <lineage>
        <taxon>Eukaryota</taxon>
        <taxon>Fungi</taxon>
        <taxon>Dikarya</taxon>
        <taxon>Ascomycota</taxon>
        <taxon>Pezizomycotina</taxon>
        <taxon>Leotiomycetes</taxon>
        <taxon>Helotiales</taxon>
        <taxon>Hyaloscyphaceae</taxon>
        <taxon>Hyaloscypha</taxon>
        <taxon>Hyaloscypha variabilis</taxon>
    </lineage>
</organism>
<feature type="signal peptide" evidence="1">
    <location>
        <begin position="1"/>
        <end position="18"/>
    </location>
</feature>
<dbReference type="STRING" id="1149755.A0A2J6RHS4"/>
<dbReference type="InterPro" id="IPR015920">
    <property type="entry name" value="Cellobiose_DH-like_cyt"/>
</dbReference>